<dbReference type="EMBL" id="CP060204">
    <property type="protein sequence ID" value="QNH53903.1"/>
    <property type="molecule type" value="Genomic_DNA"/>
</dbReference>
<feature type="transmembrane region" description="Helical" evidence="7">
    <location>
        <begin position="150"/>
        <end position="168"/>
    </location>
</feature>
<dbReference type="PANTHER" id="PTHR34390:SF2">
    <property type="entry name" value="SUCCINATE TRANSPORTER SUBUNIT YJJP-RELATED"/>
    <property type="match status" value="1"/>
</dbReference>
<evidence type="ECO:0000259" key="9">
    <source>
        <dbReference type="Pfam" id="PF12821"/>
    </source>
</evidence>
<name>A0A7G7VIG0_9FIRM</name>
<dbReference type="KEGG" id="stim:H1B31_08525"/>
<dbReference type="Proteomes" id="UP000515480">
    <property type="component" value="Chromosome"/>
</dbReference>
<feature type="transmembrane region" description="Helical" evidence="7">
    <location>
        <begin position="123"/>
        <end position="144"/>
    </location>
</feature>
<evidence type="ECO:0000256" key="6">
    <source>
        <dbReference type="ARBA" id="ARBA00034125"/>
    </source>
</evidence>
<organism evidence="10 11">
    <name type="scientific">Selenomonas timonae</name>
    <dbReference type="NCBI Taxonomy" id="2754044"/>
    <lineage>
        <taxon>Bacteria</taxon>
        <taxon>Bacillati</taxon>
        <taxon>Bacillota</taxon>
        <taxon>Negativicutes</taxon>
        <taxon>Selenomonadales</taxon>
        <taxon>Selenomonadaceae</taxon>
        <taxon>Selenomonas</taxon>
    </lineage>
</organism>
<dbReference type="InterPro" id="IPR010619">
    <property type="entry name" value="ThrE-like_N"/>
</dbReference>
<keyword evidence="11" id="KW-1185">Reference proteome</keyword>
<feature type="transmembrane region" description="Helical" evidence="7">
    <location>
        <begin position="266"/>
        <end position="284"/>
    </location>
</feature>
<keyword evidence="2" id="KW-1003">Cell membrane</keyword>
<evidence type="ECO:0000256" key="5">
    <source>
        <dbReference type="ARBA" id="ARBA00023136"/>
    </source>
</evidence>
<evidence type="ECO:0000256" key="2">
    <source>
        <dbReference type="ARBA" id="ARBA00022475"/>
    </source>
</evidence>
<evidence type="ECO:0000256" key="4">
    <source>
        <dbReference type="ARBA" id="ARBA00022989"/>
    </source>
</evidence>
<feature type="transmembrane region" description="Helical" evidence="7">
    <location>
        <begin position="240"/>
        <end position="260"/>
    </location>
</feature>
<dbReference type="AlphaFoldDB" id="A0A7G7VIG0"/>
<keyword evidence="5 7" id="KW-0472">Membrane</keyword>
<feature type="domain" description="Threonine/Serine exporter ThrE" evidence="9">
    <location>
        <begin position="271"/>
        <end position="396"/>
    </location>
</feature>
<evidence type="ECO:0000256" key="3">
    <source>
        <dbReference type="ARBA" id="ARBA00022692"/>
    </source>
</evidence>
<dbReference type="PANTHER" id="PTHR34390">
    <property type="entry name" value="UPF0442 PROTEIN YJJB-RELATED"/>
    <property type="match status" value="1"/>
</dbReference>
<dbReference type="Pfam" id="PF12821">
    <property type="entry name" value="ThrE_2"/>
    <property type="match status" value="1"/>
</dbReference>
<reference evidence="10 11" key="1">
    <citation type="submission" date="2020-07" db="EMBL/GenBank/DDBJ databases">
        <title>Complete genome and description of Selenomonas timonensis sp. nov., a new bacterium isolated from a gingivitis subject.</title>
        <authorList>
            <person name="Antezack A."/>
        </authorList>
    </citation>
    <scope>NUCLEOTIDE SEQUENCE [LARGE SCALE GENOMIC DNA]</scope>
    <source>
        <strain evidence="10 11">Marseille-Q3039</strain>
    </source>
</reference>
<feature type="transmembrane region" description="Helical" evidence="7">
    <location>
        <begin position="175"/>
        <end position="196"/>
    </location>
</feature>
<feature type="transmembrane region" description="Helical" evidence="7">
    <location>
        <begin position="202"/>
        <end position="219"/>
    </location>
</feature>
<comment type="subcellular location">
    <subcellularLocation>
        <location evidence="1">Cell membrane</location>
        <topology evidence="1">Multi-pass membrane protein</topology>
    </subcellularLocation>
</comment>
<evidence type="ECO:0000313" key="10">
    <source>
        <dbReference type="EMBL" id="QNH53903.1"/>
    </source>
</evidence>
<dbReference type="InterPro" id="IPR050539">
    <property type="entry name" value="ThrE_Dicarb/AminoAcid_Exp"/>
</dbReference>
<feature type="domain" description="Threonine/serine exporter-like N-terminal" evidence="8">
    <location>
        <begin position="20"/>
        <end position="254"/>
    </location>
</feature>
<feature type="transmembrane region" description="Helical" evidence="7">
    <location>
        <begin position="380"/>
        <end position="401"/>
    </location>
</feature>
<evidence type="ECO:0000313" key="11">
    <source>
        <dbReference type="Proteomes" id="UP000515480"/>
    </source>
</evidence>
<keyword evidence="3 7" id="KW-0812">Transmembrane</keyword>
<protein>
    <submittedName>
        <fullName evidence="10">Threonine/serine exporter family protein</fullName>
    </submittedName>
</protein>
<evidence type="ECO:0000256" key="7">
    <source>
        <dbReference type="SAM" id="Phobius"/>
    </source>
</evidence>
<sequence length="427" mass="46994">MFIMINEAARININNILERAIDIGQRMLVTGAEVSRVERTINFICRAYGVRHVDVMVITTSIIVTLRGNDIGVLTQMRRVPGQNFDFQRLKALNQLSREICANPKTSDEIKARIREIDTMETISLKASLFYWALIAASFSAFFGGRLEDAVCAGIVGVFLRLVQYLLGQTKLNPYFALVLLSFIGGILANSFMWVGMDIHPAAINMGNIMPVIPGLALMNSIRDMFSQETISGLIKSAEAFILSLLIATGFAFSATGTLIAFETTWWVYLLTSFVGGFCFHLLWHGHIKDAAVGAVVCMGAWGFTMLFVAMEWNEFAGYFAGAVFATIAAEILARFYKSPATIFLIIGVIAMVPGGSLYRTMFYAVAADWERFGAQGIKTFLYAVSIAAGIVIATAIWETVKAWLIKQKKNIGTSDTETCCETQGES</sequence>
<comment type="similarity">
    <text evidence="6">Belongs to the ThrE exporter (TC 2.A.79) family.</text>
</comment>
<gene>
    <name evidence="10" type="ORF">H1B31_08525</name>
</gene>
<proteinExistence type="inferred from homology"/>
<accession>A0A7G7VIG0</accession>
<feature type="transmembrane region" description="Helical" evidence="7">
    <location>
        <begin position="291"/>
        <end position="310"/>
    </location>
</feature>
<feature type="transmembrane region" description="Helical" evidence="7">
    <location>
        <begin position="341"/>
        <end position="360"/>
    </location>
</feature>
<dbReference type="GO" id="GO:0015744">
    <property type="term" value="P:succinate transport"/>
    <property type="evidence" value="ECO:0007669"/>
    <property type="project" value="TreeGrafter"/>
</dbReference>
<dbReference type="Pfam" id="PF06738">
    <property type="entry name" value="ThrE"/>
    <property type="match status" value="1"/>
</dbReference>
<dbReference type="RefSeq" id="WP_185980001.1">
    <property type="nucleotide sequence ID" value="NZ_CP060204.1"/>
</dbReference>
<feature type="transmembrane region" description="Helical" evidence="7">
    <location>
        <begin position="316"/>
        <end position="334"/>
    </location>
</feature>
<dbReference type="GO" id="GO:0005886">
    <property type="term" value="C:plasma membrane"/>
    <property type="evidence" value="ECO:0007669"/>
    <property type="project" value="UniProtKB-SubCell"/>
</dbReference>
<dbReference type="InterPro" id="IPR024528">
    <property type="entry name" value="ThrE_2"/>
</dbReference>
<evidence type="ECO:0000256" key="1">
    <source>
        <dbReference type="ARBA" id="ARBA00004651"/>
    </source>
</evidence>
<dbReference type="GO" id="GO:0022857">
    <property type="term" value="F:transmembrane transporter activity"/>
    <property type="evidence" value="ECO:0007669"/>
    <property type="project" value="InterPro"/>
</dbReference>
<evidence type="ECO:0000259" key="8">
    <source>
        <dbReference type="Pfam" id="PF06738"/>
    </source>
</evidence>
<keyword evidence="4 7" id="KW-1133">Transmembrane helix</keyword>